<accession>A0A2I2FAK1</accession>
<dbReference type="InterPro" id="IPR027417">
    <property type="entry name" value="P-loop_NTPase"/>
</dbReference>
<organism evidence="2 3">
    <name type="scientific">Aspergillus candidus</name>
    <dbReference type="NCBI Taxonomy" id="41067"/>
    <lineage>
        <taxon>Eukaryota</taxon>
        <taxon>Fungi</taxon>
        <taxon>Dikarya</taxon>
        <taxon>Ascomycota</taxon>
        <taxon>Pezizomycotina</taxon>
        <taxon>Eurotiomycetes</taxon>
        <taxon>Eurotiomycetidae</taxon>
        <taxon>Eurotiales</taxon>
        <taxon>Aspergillaceae</taxon>
        <taxon>Aspergillus</taxon>
        <taxon>Aspergillus subgen. Circumdati</taxon>
    </lineage>
</organism>
<feature type="region of interest" description="Disordered" evidence="1">
    <location>
        <begin position="42"/>
        <end position="61"/>
    </location>
</feature>
<evidence type="ECO:0000313" key="2">
    <source>
        <dbReference type="EMBL" id="PLB37648.1"/>
    </source>
</evidence>
<sequence length="577" mass="64962">MLLPLPIHHSSSYLPGRKRALFNIIQCSITMEYLKRLIGRETTAASSDPQPTSSKSPQPLIMADPLLCSRSETVRKLATILDEEQVVHVRGTPASGKSTLAKLLHSHNRQNHIPSVLIVGWPQTKNSAHTNIYINILVQHARDAGLTSVTPDTIRDTDVTFLIDEAQMSYEDYGLWLDFIKTQNGRRYGPRICLFTSYGSPSEGPDNYPTGSPLTYLGVQQRISITPSKIRGSPQISLFYTRSEFDDVVQRICTDDRRPVPLHHDAADYIFSLTNGHPGAVYSVLDMIYQVYRSKIKHGKISEVGKDHIITMLDNEEESFRILGQSVVKRSFVDRRRLSHHAADTLREVLKNGSVQRDLSNDGIRNCYESGWLHSEPLDADASSIVCVFPTRLHAKYVEHYLTASSVPFPIQRYPTIGDLSEAALRRFSLRNLSSITRVGTGAVVRPVEACYQDEFYRCLHEVLGFSSNVSSEWSGGGNGRIDFRIADLAWGIELLRDGDRLDAHCSRFVDNGSYTRWIEQGELRDWLIIDCRTSPPRPYNVPGTKLWRAVFAVDFSSIEVLDASNNVVIPRFPLMS</sequence>
<dbReference type="Proteomes" id="UP000234585">
    <property type="component" value="Unassembled WGS sequence"/>
</dbReference>
<keyword evidence="3" id="KW-1185">Reference proteome</keyword>
<reference evidence="2 3" key="1">
    <citation type="submission" date="2017-12" db="EMBL/GenBank/DDBJ databases">
        <authorList>
            <consortium name="DOE Joint Genome Institute"/>
            <person name="Haridas S."/>
            <person name="Kjaerbolling I."/>
            <person name="Vesth T.C."/>
            <person name="Frisvad J.C."/>
            <person name="Nybo J.L."/>
            <person name="Theobald S."/>
            <person name="Kuo A."/>
            <person name="Bowyer P."/>
            <person name="Matsuda Y."/>
            <person name="Mondo S."/>
            <person name="Lyhne E.K."/>
            <person name="Kogle M.E."/>
            <person name="Clum A."/>
            <person name="Lipzen A."/>
            <person name="Salamov A."/>
            <person name="Ngan C.Y."/>
            <person name="Daum C."/>
            <person name="Chiniquy J."/>
            <person name="Barry K."/>
            <person name="LaButti K."/>
            <person name="Simmons B.A."/>
            <person name="Magnuson J.K."/>
            <person name="Mortensen U.H."/>
            <person name="Larsen T.O."/>
            <person name="Grigoriev I.V."/>
            <person name="Baker S.E."/>
            <person name="Andersen M.R."/>
            <person name="Nordberg H.P."/>
            <person name="Cantor M.N."/>
            <person name="Hua S.X."/>
        </authorList>
    </citation>
    <scope>NUCLEOTIDE SEQUENCE [LARGE SCALE GENOMIC DNA]</scope>
    <source>
        <strain evidence="2 3">CBS 102.13</strain>
    </source>
</reference>
<dbReference type="OrthoDB" id="2364732at2759"/>
<feature type="compositionally biased region" description="Polar residues" evidence="1">
    <location>
        <begin position="43"/>
        <end position="57"/>
    </location>
</feature>
<dbReference type="GeneID" id="36519954"/>
<dbReference type="AlphaFoldDB" id="A0A2I2FAK1"/>
<protein>
    <submittedName>
        <fullName evidence="2">Uncharacterized protein</fullName>
    </submittedName>
</protein>
<evidence type="ECO:0000313" key="3">
    <source>
        <dbReference type="Proteomes" id="UP000234585"/>
    </source>
</evidence>
<dbReference type="RefSeq" id="XP_024671660.1">
    <property type="nucleotide sequence ID" value="XM_024812794.1"/>
</dbReference>
<name>A0A2I2FAK1_ASPCN</name>
<evidence type="ECO:0000256" key="1">
    <source>
        <dbReference type="SAM" id="MobiDB-lite"/>
    </source>
</evidence>
<dbReference type="EMBL" id="KZ559141">
    <property type="protein sequence ID" value="PLB37648.1"/>
    <property type="molecule type" value="Genomic_DNA"/>
</dbReference>
<dbReference type="SUPFAM" id="SSF52540">
    <property type="entry name" value="P-loop containing nucleoside triphosphate hydrolases"/>
    <property type="match status" value="1"/>
</dbReference>
<proteinExistence type="predicted"/>
<dbReference type="STRING" id="41067.A0A2I2FAK1"/>
<gene>
    <name evidence="2" type="ORF">BDW47DRAFT_106563</name>
</gene>